<keyword evidence="5" id="KW-0460">Magnesium</keyword>
<comment type="similarity">
    <text evidence="2">Belongs to the P-Pant transferase superfamily. Gsp/Sfp/HetI/AcpT family.</text>
</comment>
<dbReference type="InterPro" id="IPR037143">
    <property type="entry name" value="4-PPantetheinyl_Trfase_dom_sf"/>
</dbReference>
<dbReference type="SUPFAM" id="SSF56214">
    <property type="entry name" value="4'-phosphopantetheinyl transferase"/>
    <property type="match status" value="2"/>
</dbReference>
<evidence type="ECO:0000256" key="4">
    <source>
        <dbReference type="ARBA" id="ARBA00022723"/>
    </source>
</evidence>
<dbReference type="GO" id="GO:0005829">
    <property type="term" value="C:cytosol"/>
    <property type="evidence" value="ECO:0007669"/>
    <property type="project" value="TreeGrafter"/>
</dbReference>
<dbReference type="GO" id="GO:0019878">
    <property type="term" value="P:lysine biosynthetic process via aminoadipic acid"/>
    <property type="evidence" value="ECO:0007669"/>
    <property type="project" value="TreeGrafter"/>
</dbReference>
<dbReference type="InterPro" id="IPR008278">
    <property type="entry name" value="4-PPantetheinyl_Trfase_dom"/>
</dbReference>
<evidence type="ECO:0000259" key="7">
    <source>
        <dbReference type="Pfam" id="PF01648"/>
    </source>
</evidence>
<keyword evidence="6" id="KW-0045">Antibiotic biosynthesis</keyword>
<evidence type="ECO:0000313" key="10">
    <source>
        <dbReference type="Proteomes" id="UP000246635"/>
    </source>
</evidence>
<evidence type="ECO:0000256" key="6">
    <source>
        <dbReference type="ARBA" id="ARBA00023194"/>
    </source>
</evidence>
<sequence length="225" mass="25572">MLELFAVRIKPVEPSVLGRLLHLVSTERRSKYERYRMQADAIRSLFAELVIRRIIIERCGISNDGIIFGANSYGKPELVHPAGLQFNVSHSGDWVVCALSDGPVGIDIEFIQPIDLEVSRRFFSPVEHAQLMELHESQQLERFYELWTLKESFVKAVGMGLSMPLDSFMFSYGASEGCYNLSAPEPYTQYAGKLLALDSTYKLAVCSSSDQAVTRLHHWSTRDWY</sequence>
<dbReference type="Gene3D" id="3.90.470.20">
    <property type="entry name" value="4'-phosphopantetheinyl transferase domain"/>
    <property type="match status" value="2"/>
</dbReference>
<accession>A0A2V2YWS0</accession>
<dbReference type="NCBIfam" id="TIGR00556">
    <property type="entry name" value="pantethn_trn"/>
    <property type="match status" value="1"/>
</dbReference>
<dbReference type="RefSeq" id="WP_110043558.1">
    <property type="nucleotide sequence ID" value="NZ_CP054612.1"/>
</dbReference>
<dbReference type="EMBL" id="QGTQ01000004">
    <property type="protein sequence ID" value="PWW05732.1"/>
    <property type="molecule type" value="Genomic_DNA"/>
</dbReference>
<evidence type="ECO:0000256" key="5">
    <source>
        <dbReference type="ARBA" id="ARBA00022842"/>
    </source>
</evidence>
<dbReference type="GO" id="GO:0017000">
    <property type="term" value="P:antibiotic biosynthetic process"/>
    <property type="evidence" value="ECO:0007669"/>
    <property type="project" value="UniProtKB-KW"/>
</dbReference>
<evidence type="ECO:0000259" key="8">
    <source>
        <dbReference type="Pfam" id="PF22624"/>
    </source>
</evidence>
<evidence type="ECO:0000256" key="1">
    <source>
        <dbReference type="ARBA" id="ARBA00001946"/>
    </source>
</evidence>
<dbReference type="Pfam" id="PF22624">
    <property type="entry name" value="AASDHPPT_N"/>
    <property type="match status" value="1"/>
</dbReference>
<comment type="cofactor">
    <cofactor evidence="1">
        <name>Mg(2+)</name>
        <dbReference type="ChEBI" id="CHEBI:18420"/>
    </cofactor>
</comment>
<proteinExistence type="inferred from homology"/>
<dbReference type="InterPro" id="IPR055066">
    <property type="entry name" value="AASDHPPT_N"/>
</dbReference>
<keyword evidence="10" id="KW-1185">Reference proteome</keyword>
<dbReference type="Pfam" id="PF01648">
    <property type="entry name" value="ACPS"/>
    <property type="match status" value="1"/>
</dbReference>
<dbReference type="GO" id="GO:0008897">
    <property type="term" value="F:holo-[acyl-carrier-protein] synthase activity"/>
    <property type="evidence" value="ECO:0007669"/>
    <property type="project" value="InterPro"/>
</dbReference>
<name>A0A2V2YWS0_9BACL</name>
<dbReference type="GO" id="GO:0000287">
    <property type="term" value="F:magnesium ion binding"/>
    <property type="evidence" value="ECO:0007669"/>
    <property type="project" value="InterPro"/>
</dbReference>
<dbReference type="PANTHER" id="PTHR12215">
    <property type="entry name" value="PHOSPHOPANTETHEINE TRANSFERASE"/>
    <property type="match status" value="1"/>
</dbReference>
<dbReference type="OrthoDB" id="9808281at2"/>
<evidence type="ECO:0000256" key="3">
    <source>
        <dbReference type="ARBA" id="ARBA00022679"/>
    </source>
</evidence>
<dbReference type="PANTHER" id="PTHR12215:SF10">
    <property type="entry name" value="L-AMINOADIPATE-SEMIALDEHYDE DEHYDROGENASE-PHOSPHOPANTETHEINYL TRANSFERASE"/>
    <property type="match status" value="1"/>
</dbReference>
<organism evidence="9 10">
    <name type="scientific">Paenibacillus cellulosilyticus</name>
    <dbReference type="NCBI Taxonomy" id="375489"/>
    <lineage>
        <taxon>Bacteria</taxon>
        <taxon>Bacillati</taxon>
        <taxon>Bacillota</taxon>
        <taxon>Bacilli</taxon>
        <taxon>Bacillales</taxon>
        <taxon>Paenibacillaceae</taxon>
        <taxon>Paenibacillus</taxon>
    </lineage>
</organism>
<dbReference type="GO" id="GO:0006633">
    <property type="term" value="P:fatty acid biosynthetic process"/>
    <property type="evidence" value="ECO:0007669"/>
    <property type="project" value="InterPro"/>
</dbReference>
<dbReference type="Proteomes" id="UP000246635">
    <property type="component" value="Unassembled WGS sequence"/>
</dbReference>
<keyword evidence="4" id="KW-0479">Metal-binding</keyword>
<feature type="domain" description="4'-phosphopantetheinyl transferase N-terminal" evidence="8">
    <location>
        <begin position="19"/>
        <end position="98"/>
    </location>
</feature>
<evidence type="ECO:0000313" key="9">
    <source>
        <dbReference type="EMBL" id="PWW05732.1"/>
    </source>
</evidence>
<feature type="domain" description="4'-phosphopantetheinyl transferase" evidence="7">
    <location>
        <begin position="103"/>
        <end position="177"/>
    </location>
</feature>
<dbReference type="InterPro" id="IPR004568">
    <property type="entry name" value="Ppantetheine-prot_Trfase_dom"/>
</dbReference>
<gene>
    <name evidence="9" type="ORF">DFQ01_104294</name>
</gene>
<keyword evidence="3 9" id="KW-0808">Transferase</keyword>
<evidence type="ECO:0000256" key="2">
    <source>
        <dbReference type="ARBA" id="ARBA00010990"/>
    </source>
</evidence>
<dbReference type="InterPro" id="IPR050559">
    <property type="entry name" value="P-Pant_transferase_sf"/>
</dbReference>
<comment type="caution">
    <text evidence="9">The sequence shown here is derived from an EMBL/GenBank/DDBJ whole genome shotgun (WGS) entry which is preliminary data.</text>
</comment>
<dbReference type="AlphaFoldDB" id="A0A2V2YWS0"/>
<reference evidence="9 10" key="1">
    <citation type="submission" date="2018-05" db="EMBL/GenBank/DDBJ databases">
        <title>Genomic Encyclopedia of Type Strains, Phase III (KMG-III): the genomes of soil and plant-associated and newly described type strains.</title>
        <authorList>
            <person name="Whitman W."/>
        </authorList>
    </citation>
    <scope>NUCLEOTIDE SEQUENCE [LARGE SCALE GENOMIC DNA]</scope>
    <source>
        <strain evidence="9 10">CECT 5696</strain>
    </source>
</reference>
<protein>
    <submittedName>
        <fullName evidence="9">4'-phosphopantetheinyl transferase</fullName>
    </submittedName>
</protein>